<dbReference type="Proteomes" id="UP001150581">
    <property type="component" value="Unassembled WGS sequence"/>
</dbReference>
<accession>A0ACC1IK24</accession>
<protein>
    <submittedName>
        <fullName evidence="1">Uncharacterized protein</fullName>
    </submittedName>
</protein>
<name>A0ACC1IK24_9FUNG</name>
<gene>
    <name evidence="1" type="ORF">LPJ66_004283</name>
</gene>
<sequence length="492" mass="56070">MKCFYVGGLHAGLLAIWFVLNLTCAAASPEGIFAVDVVSDAEEIEPSSAKLPDTDIIRGVNIGGVFLIEPFIKPSLFDQFLILNEAERPVDEWTFSATLGKQEARKQLEEHWNTFVTKEHLETLAEYGINWIRIPIGYWAFNITDDEPFVDGQIPYIERMLEWARDIGLKVELDLHGAPGSQNGFDNSGRRGSPQWLHSRTNIDRTLDALTKMSQLAAEWEDVVYGIQIMNEPSRWKWPAADIFKFYNEAYELVRGISPDTYFMIHDTFLSPNDWPSLVNTTWTNALMDTHIYQMFDEYVVSLDESAHIDLVAKMAENITIFDRSQFGVVVGEFSAATHDCTKYINGLGRGSRWEGTLEGMDRPHCPFETCSCTGDYGSNYKEFSPHYKRFLRRYIDAQLAIYDKEILGWFYWNFKTEGAPEWDYLLGVEQGWIPKFPRLAQPKKEEISSISDIDHTTELFDISYVSAGPRALTASTLLLLIATCILSQFSA</sequence>
<organism evidence="1 2">
    <name type="scientific">Kickxella alabastrina</name>
    <dbReference type="NCBI Taxonomy" id="61397"/>
    <lineage>
        <taxon>Eukaryota</taxon>
        <taxon>Fungi</taxon>
        <taxon>Fungi incertae sedis</taxon>
        <taxon>Zoopagomycota</taxon>
        <taxon>Kickxellomycotina</taxon>
        <taxon>Kickxellomycetes</taxon>
        <taxon>Kickxellales</taxon>
        <taxon>Kickxellaceae</taxon>
        <taxon>Kickxella</taxon>
    </lineage>
</organism>
<proteinExistence type="predicted"/>
<comment type="caution">
    <text evidence="1">The sequence shown here is derived from an EMBL/GenBank/DDBJ whole genome shotgun (WGS) entry which is preliminary data.</text>
</comment>
<keyword evidence="2" id="KW-1185">Reference proteome</keyword>
<evidence type="ECO:0000313" key="1">
    <source>
        <dbReference type="EMBL" id="KAJ1895954.1"/>
    </source>
</evidence>
<evidence type="ECO:0000313" key="2">
    <source>
        <dbReference type="Proteomes" id="UP001150581"/>
    </source>
</evidence>
<reference evidence="1" key="1">
    <citation type="submission" date="2022-07" db="EMBL/GenBank/DDBJ databases">
        <title>Phylogenomic reconstructions and comparative analyses of Kickxellomycotina fungi.</title>
        <authorList>
            <person name="Reynolds N.K."/>
            <person name="Stajich J.E."/>
            <person name="Barry K."/>
            <person name="Grigoriev I.V."/>
            <person name="Crous P."/>
            <person name="Smith M.E."/>
        </authorList>
    </citation>
    <scope>NUCLEOTIDE SEQUENCE</scope>
    <source>
        <strain evidence="1">Benny 63K</strain>
    </source>
</reference>
<dbReference type="EMBL" id="JANBPG010000504">
    <property type="protein sequence ID" value="KAJ1895954.1"/>
    <property type="molecule type" value="Genomic_DNA"/>
</dbReference>